<keyword evidence="1" id="KW-1133">Transmembrane helix</keyword>
<protein>
    <submittedName>
        <fullName evidence="3">Sulfite exporter TauE/SafE family protein</fullName>
    </submittedName>
</protein>
<dbReference type="EMBL" id="JBHUIT010000002">
    <property type="protein sequence ID" value="MFD2255312.1"/>
    <property type="molecule type" value="Genomic_DNA"/>
</dbReference>
<feature type="transmembrane region" description="Helical" evidence="1">
    <location>
        <begin position="74"/>
        <end position="98"/>
    </location>
</feature>
<feature type="transmembrane region" description="Helical" evidence="1">
    <location>
        <begin position="198"/>
        <end position="216"/>
    </location>
</feature>
<organism evidence="3 4">
    <name type="scientific">Luteolibacter algae</name>
    <dbReference type="NCBI Taxonomy" id="454151"/>
    <lineage>
        <taxon>Bacteria</taxon>
        <taxon>Pseudomonadati</taxon>
        <taxon>Verrucomicrobiota</taxon>
        <taxon>Verrucomicrobiia</taxon>
        <taxon>Verrucomicrobiales</taxon>
        <taxon>Verrucomicrobiaceae</taxon>
        <taxon>Luteolibacter</taxon>
    </lineage>
</organism>
<feature type="domain" description="Urease accessory protein UreH-like transmembrane" evidence="2">
    <location>
        <begin position="10"/>
        <end position="206"/>
    </location>
</feature>
<evidence type="ECO:0000256" key="1">
    <source>
        <dbReference type="SAM" id="Phobius"/>
    </source>
</evidence>
<dbReference type="InterPro" id="IPR039447">
    <property type="entry name" value="UreH-like_TM_dom"/>
</dbReference>
<keyword evidence="4" id="KW-1185">Reference proteome</keyword>
<feature type="transmembrane region" description="Helical" evidence="1">
    <location>
        <begin position="159"/>
        <end position="177"/>
    </location>
</feature>
<sequence length="236" mass="25229">MDPVHTTLGALIAGLVTSVHCVGMCGPIACGMAAMPATETERLTAMTVYHGARLTAYATIGAICGALGRQPLEWFFGSPAVLLPWVLVAVFLIFGLGLEKKLPRPPALLKWTAKMRFKLGRLSPVRSGLAIGFLTPLLPCGPLYLLFGAALLTGSAMRGAEFALAFGLGTVPLLWLAQHQLKHLQKRFKPTTLVRMQRSLALLSACIMAFRLWGTLPHTFAPASDKAPASLPSCCH</sequence>
<keyword evidence="1" id="KW-0812">Transmembrane</keyword>
<comment type="caution">
    <text evidence="3">The sequence shown here is derived from an EMBL/GenBank/DDBJ whole genome shotgun (WGS) entry which is preliminary data.</text>
</comment>
<dbReference type="PANTHER" id="PTHR42208:SF1">
    <property type="entry name" value="HEAVY METAL TRANSPORTER"/>
    <property type="match status" value="1"/>
</dbReference>
<feature type="transmembrane region" description="Helical" evidence="1">
    <location>
        <begin position="47"/>
        <end position="68"/>
    </location>
</feature>
<reference evidence="4" key="1">
    <citation type="journal article" date="2019" name="Int. J. Syst. Evol. Microbiol.">
        <title>The Global Catalogue of Microorganisms (GCM) 10K type strain sequencing project: providing services to taxonomists for standard genome sequencing and annotation.</title>
        <authorList>
            <consortium name="The Broad Institute Genomics Platform"/>
            <consortium name="The Broad Institute Genome Sequencing Center for Infectious Disease"/>
            <person name="Wu L."/>
            <person name="Ma J."/>
        </authorList>
    </citation>
    <scope>NUCLEOTIDE SEQUENCE [LARGE SCALE GENOMIC DNA]</scope>
    <source>
        <strain evidence="4">CGMCC 4.7106</strain>
    </source>
</reference>
<gene>
    <name evidence="3" type="ORF">ACFSSA_01370</name>
</gene>
<evidence type="ECO:0000259" key="2">
    <source>
        <dbReference type="Pfam" id="PF13386"/>
    </source>
</evidence>
<dbReference type="Proteomes" id="UP001597375">
    <property type="component" value="Unassembled WGS sequence"/>
</dbReference>
<name>A0ABW5D3E6_9BACT</name>
<evidence type="ECO:0000313" key="4">
    <source>
        <dbReference type="Proteomes" id="UP001597375"/>
    </source>
</evidence>
<feature type="transmembrane region" description="Helical" evidence="1">
    <location>
        <begin position="12"/>
        <end position="35"/>
    </location>
</feature>
<feature type="transmembrane region" description="Helical" evidence="1">
    <location>
        <begin position="125"/>
        <end position="147"/>
    </location>
</feature>
<evidence type="ECO:0000313" key="3">
    <source>
        <dbReference type="EMBL" id="MFD2255312.1"/>
    </source>
</evidence>
<keyword evidence="1" id="KW-0472">Membrane</keyword>
<proteinExistence type="predicted"/>
<dbReference type="RefSeq" id="WP_386817972.1">
    <property type="nucleotide sequence ID" value="NZ_JBHUIT010000002.1"/>
</dbReference>
<dbReference type="Pfam" id="PF13386">
    <property type="entry name" value="DsbD_2"/>
    <property type="match status" value="1"/>
</dbReference>
<accession>A0ABW5D3E6</accession>
<dbReference type="PANTHER" id="PTHR42208">
    <property type="entry name" value="HEAVY METAL TRANSPORTER-RELATED"/>
    <property type="match status" value="1"/>
</dbReference>